<proteinExistence type="predicted"/>
<feature type="compositionally biased region" description="Basic and acidic residues" evidence="1">
    <location>
        <begin position="1"/>
        <end position="16"/>
    </location>
</feature>
<accession>A0A5C3PXG7</accession>
<keyword evidence="3" id="KW-1185">Reference proteome</keyword>
<dbReference type="InParanoid" id="A0A5C3PXG7"/>
<gene>
    <name evidence="2" type="ORF">K466DRAFT_353895</name>
</gene>
<protein>
    <submittedName>
        <fullName evidence="2">Uncharacterized protein</fullName>
    </submittedName>
</protein>
<evidence type="ECO:0000313" key="2">
    <source>
        <dbReference type="EMBL" id="TFK94396.1"/>
    </source>
</evidence>
<dbReference type="AlphaFoldDB" id="A0A5C3PXG7"/>
<dbReference type="EMBL" id="ML210969">
    <property type="protein sequence ID" value="TFK94396.1"/>
    <property type="molecule type" value="Genomic_DNA"/>
</dbReference>
<feature type="region of interest" description="Disordered" evidence="1">
    <location>
        <begin position="1"/>
        <end position="20"/>
    </location>
</feature>
<evidence type="ECO:0000256" key="1">
    <source>
        <dbReference type="SAM" id="MobiDB-lite"/>
    </source>
</evidence>
<dbReference type="Proteomes" id="UP000308197">
    <property type="component" value="Unassembled WGS sequence"/>
</dbReference>
<organism evidence="2 3">
    <name type="scientific">Polyporus arcularius HHB13444</name>
    <dbReference type="NCBI Taxonomy" id="1314778"/>
    <lineage>
        <taxon>Eukaryota</taxon>
        <taxon>Fungi</taxon>
        <taxon>Dikarya</taxon>
        <taxon>Basidiomycota</taxon>
        <taxon>Agaricomycotina</taxon>
        <taxon>Agaricomycetes</taxon>
        <taxon>Polyporales</taxon>
        <taxon>Polyporaceae</taxon>
        <taxon>Polyporus</taxon>
    </lineage>
</organism>
<evidence type="ECO:0000313" key="3">
    <source>
        <dbReference type="Proteomes" id="UP000308197"/>
    </source>
</evidence>
<name>A0A5C3PXG7_9APHY</name>
<reference evidence="2 3" key="1">
    <citation type="journal article" date="2019" name="Nat. Ecol. Evol.">
        <title>Megaphylogeny resolves global patterns of mushroom evolution.</title>
        <authorList>
            <person name="Varga T."/>
            <person name="Krizsan K."/>
            <person name="Foldi C."/>
            <person name="Dima B."/>
            <person name="Sanchez-Garcia M."/>
            <person name="Sanchez-Ramirez S."/>
            <person name="Szollosi G.J."/>
            <person name="Szarkandi J.G."/>
            <person name="Papp V."/>
            <person name="Albert L."/>
            <person name="Andreopoulos W."/>
            <person name="Angelini C."/>
            <person name="Antonin V."/>
            <person name="Barry K.W."/>
            <person name="Bougher N.L."/>
            <person name="Buchanan P."/>
            <person name="Buyck B."/>
            <person name="Bense V."/>
            <person name="Catcheside P."/>
            <person name="Chovatia M."/>
            <person name="Cooper J."/>
            <person name="Damon W."/>
            <person name="Desjardin D."/>
            <person name="Finy P."/>
            <person name="Geml J."/>
            <person name="Haridas S."/>
            <person name="Hughes K."/>
            <person name="Justo A."/>
            <person name="Karasinski D."/>
            <person name="Kautmanova I."/>
            <person name="Kiss B."/>
            <person name="Kocsube S."/>
            <person name="Kotiranta H."/>
            <person name="LaButti K.M."/>
            <person name="Lechner B.E."/>
            <person name="Liimatainen K."/>
            <person name="Lipzen A."/>
            <person name="Lukacs Z."/>
            <person name="Mihaltcheva S."/>
            <person name="Morgado L.N."/>
            <person name="Niskanen T."/>
            <person name="Noordeloos M.E."/>
            <person name="Ohm R.A."/>
            <person name="Ortiz-Santana B."/>
            <person name="Ovrebo C."/>
            <person name="Racz N."/>
            <person name="Riley R."/>
            <person name="Savchenko A."/>
            <person name="Shiryaev A."/>
            <person name="Soop K."/>
            <person name="Spirin V."/>
            <person name="Szebenyi C."/>
            <person name="Tomsovsky M."/>
            <person name="Tulloss R.E."/>
            <person name="Uehling J."/>
            <person name="Grigoriev I.V."/>
            <person name="Vagvolgyi C."/>
            <person name="Papp T."/>
            <person name="Martin F.M."/>
            <person name="Miettinen O."/>
            <person name="Hibbett D.S."/>
            <person name="Nagy L.G."/>
        </authorList>
    </citation>
    <scope>NUCLEOTIDE SEQUENCE [LARGE SCALE GENOMIC DNA]</scope>
    <source>
        <strain evidence="2 3">HHB13444</strain>
    </source>
</reference>
<sequence length="97" mass="10507">MFASRVRLEGQADAEPRGASVHGGLPVFTSLLFTHLLCIALRLVNVQDLNANCFARAAWPPSIRLGNGNCDASNRRQGRPLQKARRGSCSCTQSCHS</sequence>